<evidence type="ECO:0000256" key="2">
    <source>
        <dbReference type="ARBA" id="ARBA00006706"/>
    </source>
</evidence>
<proteinExistence type="inferred from homology"/>
<dbReference type="PANTHER" id="PTHR12001">
    <property type="entry name" value="GERANYLGERANYL PYROPHOSPHATE SYNTHASE"/>
    <property type="match status" value="1"/>
</dbReference>
<dbReference type="GO" id="GO:0008299">
    <property type="term" value="P:isoprenoid biosynthetic process"/>
    <property type="evidence" value="ECO:0007669"/>
    <property type="project" value="InterPro"/>
</dbReference>
<keyword evidence="5" id="KW-0460">Magnesium</keyword>
<dbReference type="RefSeq" id="WP_011102314.1">
    <property type="nucleotide sequence ID" value="NC_004572.3"/>
</dbReference>
<dbReference type="SFLD" id="SFLDS00005">
    <property type="entry name" value="Isoprenoid_Synthase_Type_I"/>
    <property type="match status" value="1"/>
</dbReference>
<organism evidence="7 8">
    <name type="scientific">Tropheryma whipplei (strain Twist)</name>
    <name type="common">Whipple's bacillus</name>
    <dbReference type="NCBI Taxonomy" id="203267"/>
    <lineage>
        <taxon>Bacteria</taxon>
        <taxon>Bacillati</taxon>
        <taxon>Actinomycetota</taxon>
        <taxon>Actinomycetes</taxon>
        <taxon>Micrococcales</taxon>
        <taxon>Tropherymataceae</taxon>
        <taxon>Tropheryma</taxon>
    </lineage>
</organism>
<dbReference type="eggNOG" id="COG0142">
    <property type="taxonomic scope" value="Bacteria"/>
</dbReference>
<dbReference type="SFLD" id="SFLDG01017">
    <property type="entry name" value="Polyprenyl_Transferase_Like"/>
    <property type="match status" value="1"/>
</dbReference>
<evidence type="ECO:0000256" key="5">
    <source>
        <dbReference type="ARBA" id="ARBA00022842"/>
    </source>
</evidence>
<dbReference type="OrthoDB" id="4497239at2"/>
<evidence type="ECO:0000256" key="3">
    <source>
        <dbReference type="ARBA" id="ARBA00022679"/>
    </source>
</evidence>
<evidence type="ECO:0000256" key="1">
    <source>
        <dbReference type="ARBA" id="ARBA00001946"/>
    </source>
</evidence>
<dbReference type="KEGG" id="twh:TWT_054"/>
<keyword evidence="4" id="KW-0479">Metal-binding</keyword>
<keyword evidence="3 6" id="KW-0808">Transferase</keyword>
<dbReference type="CDD" id="cd00685">
    <property type="entry name" value="Trans_IPPS_HT"/>
    <property type="match status" value="1"/>
</dbReference>
<dbReference type="EC" id="2.5.1.30" evidence="7"/>
<keyword evidence="8" id="KW-1185">Reference proteome</keyword>
<dbReference type="Pfam" id="PF00348">
    <property type="entry name" value="polyprenyl_synt"/>
    <property type="match status" value="1"/>
</dbReference>
<sequence>MLVSGIFLSDILDPSGSLSDDISPALDRVEDLLLETVGDCHEIVSHLLVSGGKRARPLLVLLTSCMGSGINDAVIRAAAGIELIHLGSLYHDDVMDNAYIRHGSITAHRLWGKSAAILAGDFLFAKAGVLGLNLDKRAIAVQTEAFQRMISGQLSETLGISDSLDPLEAYIEVSRGKTGSLIAASAQVGAILGDASPSTLEPLRDFGESIGVAFQLVDDVIDLSGKSGKTPGSDIRAGVMSLPILLLSNAAKDDRDSAVLLEEIERVRRHSGACGSDDYSSEMNAVLAHLRKHDVTARTLEIARTWGDKAKHALKKLPECAPRDALLAFVETVVSREF</sequence>
<dbReference type="Proteomes" id="UP000002200">
    <property type="component" value="Chromosome"/>
</dbReference>
<dbReference type="STRING" id="203267.TWT_054"/>
<dbReference type="AlphaFoldDB" id="Q83H12"/>
<dbReference type="InterPro" id="IPR033749">
    <property type="entry name" value="Polyprenyl_synt_CS"/>
</dbReference>
<dbReference type="InterPro" id="IPR000092">
    <property type="entry name" value="Polyprenyl_synt"/>
</dbReference>
<protein>
    <submittedName>
        <fullName evidence="7">Probable heptaprenyl diphosphate synthase component II</fullName>
        <ecNumber evidence="7">2.5.1.30</ecNumber>
    </submittedName>
</protein>
<dbReference type="GO" id="GO:0046872">
    <property type="term" value="F:metal ion binding"/>
    <property type="evidence" value="ECO:0007669"/>
    <property type="project" value="UniProtKB-KW"/>
</dbReference>
<dbReference type="InterPro" id="IPR008949">
    <property type="entry name" value="Isoprenoid_synthase_dom_sf"/>
</dbReference>
<dbReference type="PROSITE" id="PS00444">
    <property type="entry name" value="POLYPRENYL_SYNTHASE_2"/>
    <property type="match status" value="1"/>
</dbReference>
<dbReference type="EMBL" id="AE014184">
    <property type="protein sequence ID" value="AAO44151.1"/>
    <property type="molecule type" value="Genomic_DNA"/>
</dbReference>
<gene>
    <name evidence="7" type="primary">grcC</name>
    <name evidence="7" type="ordered locus">TWT_054</name>
</gene>
<comment type="cofactor">
    <cofactor evidence="1">
        <name>Mg(2+)</name>
        <dbReference type="ChEBI" id="CHEBI:18420"/>
    </cofactor>
</comment>
<evidence type="ECO:0000313" key="7">
    <source>
        <dbReference type="EMBL" id="AAO44151.1"/>
    </source>
</evidence>
<dbReference type="GO" id="GO:0000010">
    <property type="term" value="F:heptaprenyl diphosphate synthase activity"/>
    <property type="evidence" value="ECO:0007669"/>
    <property type="project" value="UniProtKB-EC"/>
</dbReference>
<evidence type="ECO:0000256" key="4">
    <source>
        <dbReference type="ARBA" id="ARBA00022723"/>
    </source>
</evidence>
<dbReference type="HOGENOM" id="CLU_014015_2_3_11"/>
<evidence type="ECO:0000313" key="8">
    <source>
        <dbReference type="Proteomes" id="UP000002200"/>
    </source>
</evidence>
<dbReference type="PANTHER" id="PTHR12001:SF69">
    <property type="entry name" value="ALL TRANS-POLYPRENYL-DIPHOSPHATE SYNTHASE PDSS1"/>
    <property type="match status" value="1"/>
</dbReference>
<dbReference type="Gene3D" id="1.10.600.10">
    <property type="entry name" value="Farnesyl Diphosphate Synthase"/>
    <property type="match status" value="1"/>
</dbReference>
<name>Q83H12_TROWT</name>
<evidence type="ECO:0000256" key="6">
    <source>
        <dbReference type="RuleBase" id="RU004466"/>
    </source>
</evidence>
<reference evidence="7 8" key="1">
    <citation type="journal article" date="2003" name="Genome Res.">
        <title>Tropheryma whipplei twist: a human pathogenic Actinobacteria with a reduced genome.</title>
        <authorList>
            <person name="Raoult D."/>
            <person name="Ogata H."/>
            <person name="Audic S."/>
            <person name="Robert C."/>
            <person name="Suhre K."/>
            <person name="Drancourt M."/>
            <person name="Claverie J.-M."/>
        </authorList>
    </citation>
    <scope>NUCLEOTIDE SEQUENCE [LARGE SCALE GENOMIC DNA]</scope>
    <source>
        <strain evidence="7 8">Twist</strain>
    </source>
</reference>
<dbReference type="SUPFAM" id="SSF48576">
    <property type="entry name" value="Terpenoid synthases"/>
    <property type="match status" value="1"/>
</dbReference>
<comment type="similarity">
    <text evidence="2 6">Belongs to the FPP/GGPP synthase family.</text>
</comment>
<accession>Q83H12</accession>